<keyword evidence="2" id="KW-1185">Reference proteome</keyword>
<evidence type="ECO:0000313" key="2">
    <source>
        <dbReference type="Proteomes" id="UP000297608"/>
    </source>
</evidence>
<name>A0ABY2IDN0_9MICO</name>
<dbReference type="InterPro" id="IPR018730">
    <property type="entry name" value="DUF2273"/>
</dbReference>
<accession>A0ABY2IDN0</accession>
<organism evidence="1 2">
    <name type="scientific">Cryobacterium algoricola</name>
    <dbReference type="NCBI Taxonomy" id="1259183"/>
    <lineage>
        <taxon>Bacteria</taxon>
        <taxon>Bacillati</taxon>
        <taxon>Actinomycetota</taxon>
        <taxon>Actinomycetes</taxon>
        <taxon>Micrococcales</taxon>
        <taxon>Microbacteriaceae</taxon>
        <taxon>Cryobacterium</taxon>
    </lineage>
</organism>
<sequence length="64" mass="6642">MNTATKTGALVGALLALTWLVFGFWSFFFVAVAMGVGGAIGRIIEGKLSMARLIDAFRGTGSSS</sequence>
<proteinExistence type="predicted"/>
<reference evidence="1 2" key="1">
    <citation type="submission" date="2019-03" db="EMBL/GenBank/DDBJ databases">
        <title>Genomics of glacier-inhabiting Cryobacterium strains.</title>
        <authorList>
            <person name="Liu Q."/>
            <person name="Xin Y.-H."/>
        </authorList>
    </citation>
    <scope>NUCLEOTIDE SEQUENCE [LARGE SCALE GENOMIC DNA]</scope>
    <source>
        <strain evidence="1 2">MDB2-B</strain>
    </source>
</reference>
<evidence type="ECO:0000313" key="1">
    <source>
        <dbReference type="EMBL" id="TFB86324.1"/>
    </source>
</evidence>
<gene>
    <name evidence="1" type="ORF">E3O44_12005</name>
</gene>
<protein>
    <submittedName>
        <fullName evidence="1">DUF2273 domain-containing protein</fullName>
    </submittedName>
</protein>
<dbReference type="Pfam" id="PF10031">
    <property type="entry name" value="DUF2273"/>
    <property type="match status" value="1"/>
</dbReference>
<comment type="caution">
    <text evidence="1">The sequence shown here is derived from an EMBL/GenBank/DDBJ whole genome shotgun (WGS) entry which is preliminary data.</text>
</comment>
<dbReference type="EMBL" id="SOFG01000014">
    <property type="protein sequence ID" value="TFB86324.1"/>
    <property type="molecule type" value="Genomic_DNA"/>
</dbReference>
<dbReference type="Proteomes" id="UP000297608">
    <property type="component" value="Unassembled WGS sequence"/>
</dbReference>